<dbReference type="Pfam" id="PF03929">
    <property type="entry name" value="PepSY_TM"/>
    <property type="match status" value="1"/>
</dbReference>
<organism evidence="2 3">
    <name type="scientific">Flavobacterium branchiarum</name>
    <dbReference type="NCBI Taxonomy" id="1114870"/>
    <lineage>
        <taxon>Bacteria</taxon>
        <taxon>Pseudomonadati</taxon>
        <taxon>Bacteroidota</taxon>
        <taxon>Flavobacteriia</taxon>
        <taxon>Flavobacteriales</taxon>
        <taxon>Flavobacteriaceae</taxon>
        <taxon>Flavobacterium</taxon>
    </lineage>
</organism>
<dbReference type="InterPro" id="IPR005625">
    <property type="entry name" value="PepSY-ass_TM"/>
</dbReference>
<proteinExistence type="predicted"/>
<feature type="transmembrane region" description="Helical" evidence="1">
    <location>
        <begin position="207"/>
        <end position="227"/>
    </location>
</feature>
<feature type="transmembrane region" description="Helical" evidence="1">
    <location>
        <begin position="21"/>
        <end position="43"/>
    </location>
</feature>
<sequence length="385" mass="43966">MAIQDKKQKSTWRKVNNWLHLWLGLTSGIIVFVICLTGTAFVFHDEINNFVNREARFVKVEHGAEKLPVDSILESVKQQYPKIMLMQYTSYKDSTKSVKIMCFDRSATPTLLGLGNIYVNPYTGQVLKMDFTYGIFRFIAEVHANLLLGKVGAQIVRISTIIFLIELISGLIWWWPKKWNKTNVNKSFKVKWNANWKRLNIDLHNVLGFYAIPLAIILTITGLILTYEPVKNVFFTAFSGTTERVSLQKSLPKADSTKVALSIAALLVPYEKADVPQITIGIPNPKTGALMIRTEKETSMVTYRGDIDYVNRYTGKKINLTPQLLTELKMENMNLSLHLGTWYGLPAKIVTFIICLICTSLPITGFIIWYNRKFKKKRTSKIINT</sequence>
<feature type="transmembrane region" description="Helical" evidence="1">
    <location>
        <begin position="349"/>
        <end position="370"/>
    </location>
</feature>
<feature type="transmembrane region" description="Helical" evidence="1">
    <location>
        <begin position="155"/>
        <end position="175"/>
    </location>
</feature>
<accession>A0ABV5FQH4</accession>
<gene>
    <name evidence="2" type="ORF">ACFFUQ_17370</name>
</gene>
<dbReference type="RefSeq" id="WP_290263428.1">
    <property type="nucleotide sequence ID" value="NZ_JAUFQQ010000003.1"/>
</dbReference>
<keyword evidence="3" id="KW-1185">Reference proteome</keyword>
<dbReference type="PANTHER" id="PTHR34219">
    <property type="entry name" value="IRON-REGULATED INNER MEMBRANE PROTEIN-RELATED"/>
    <property type="match status" value="1"/>
</dbReference>
<dbReference type="PANTHER" id="PTHR34219:SF3">
    <property type="entry name" value="BLL7967 PROTEIN"/>
    <property type="match status" value="1"/>
</dbReference>
<reference evidence="2 3" key="1">
    <citation type="submission" date="2024-09" db="EMBL/GenBank/DDBJ databases">
        <authorList>
            <person name="Sun Q."/>
            <person name="Mori K."/>
        </authorList>
    </citation>
    <scope>NUCLEOTIDE SEQUENCE [LARGE SCALE GENOMIC DNA]</scope>
    <source>
        <strain evidence="2 3">CECT 7908</strain>
    </source>
</reference>
<keyword evidence="1" id="KW-0812">Transmembrane</keyword>
<dbReference type="Proteomes" id="UP001589589">
    <property type="component" value="Unassembled WGS sequence"/>
</dbReference>
<keyword evidence="1" id="KW-1133">Transmembrane helix</keyword>
<name>A0ABV5FQH4_9FLAO</name>
<evidence type="ECO:0000256" key="1">
    <source>
        <dbReference type="SAM" id="Phobius"/>
    </source>
</evidence>
<evidence type="ECO:0000313" key="3">
    <source>
        <dbReference type="Proteomes" id="UP001589589"/>
    </source>
</evidence>
<evidence type="ECO:0000313" key="2">
    <source>
        <dbReference type="EMBL" id="MFB9065795.1"/>
    </source>
</evidence>
<protein>
    <submittedName>
        <fullName evidence="2">PepSY-associated TM helix domain-containing protein</fullName>
    </submittedName>
</protein>
<comment type="caution">
    <text evidence="2">The sequence shown here is derived from an EMBL/GenBank/DDBJ whole genome shotgun (WGS) entry which is preliminary data.</text>
</comment>
<keyword evidence="1" id="KW-0472">Membrane</keyword>
<dbReference type="EMBL" id="JBHMEX010000056">
    <property type="protein sequence ID" value="MFB9065795.1"/>
    <property type="molecule type" value="Genomic_DNA"/>
</dbReference>